<evidence type="ECO:0000313" key="3">
    <source>
        <dbReference type="Proteomes" id="UP000318017"/>
    </source>
</evidence>
<keyword evidence="3" id="KW-1185">Reference proteome</keyword>
<dbReference type="AlphaFoldDB" id="A0A518G4Z3"/>
<protein>
    <recommendedName>
        <fullName evidence="4">Prenyltransferase</fullName>
    </recommendedName>
</protein>
<proteinExistence type="predicted"/>
<dbReference type="Proteomes" id="UP000318017">
    <property type="component" value="Chromosome"/>
</dbReference>
<feature type="transmembrane region" description="Helical" evidence="1">
    <location>
        <begin position="119"/>
        <end position="140"/>
    </location>
</feature>
<feature type="transmembrane region" description="Helical" evidence="1">
    <location>
        <begin position="269"/>
        <end position="288"/>
    </location>
</feature>
<feature type="transmembrane region" description="Helical" evidence="1">
    <location>
        <begin position="201"/>
        <end position="222"/>
    </location>
</feature>
<keyword evidence="1" id="KW-0812">Transmembrane</keyword>
<keyword evidence="1" id="KW-0472">Membrane</keyword>
<feature type="transmembrane region" description="Helical" evidence="1">
    <location>
        <begin position="242"/>
        <end position="263"/>
    </location>
</feature>
<reference evidence="2 3" key="1">
    <citation type="submission" date="2019-02" db="EMBL/GenBank/DDBJ databases">
        <title>Deep-cultivation of Planctomycetes and their phenomic and genomic characterization uncovers novel biology.</title>
        <authorList>
            <person name="Wiegand S."/>
            <person name="Jogler M."/>
            <person name="Boedeker C."/>
            <person name="Pinto D."/>
            <person name="Vollmers J."/>
            <person name="Rivas-Marin E."/>
            <person name="Kohn T."/>
            <person name="Peeters S.H."/>
            <person name="Heuer A."/>
            <person name="Rast P."/>
            <person name="Oberbeckmann S."/>
            <person name="Bunk B."/>
            <person name="Jeske O."/>
            <person name="Meyerdierks A."/>
            <person name="Storesund J.E."/>
            <person name="Kallscheuer N."/>
            <person name="Luecker S."/>
            <person name="Lage O.M."/>
            <person name="Pohl T."/>
            <person name="Merkel B.J."/>
            <person name="Hornburger P."/>
            <person name="Mueller R.-W."/>
            <person name="Bruemmer F."/>
            <person name="Labrenz M."/>
            <person name="Spormann A.M."/>
            <person name="Op den Camp H."/>
            <person name="Overmann J."/>
            <person name="Amann R."/>
            <person name="Jetten M.S.M."/>
            <person name="Mascher T."/>
            <person name="Medema M.H."/>
            <person name="Devos D.P."/>
            <person name="Kaster A.-K."/>
            <person name="Ovreas L."/>
            <person name="Rohde M."/>
            <person name="Galperin M.Y."/>
            <person name="Jogler C."/>
        </authorList>
    </citation>
    <scope>NUCLEOTIDE SEQUENCE [LARGE SCALE GENOMIC DNA]</scope>
    <source>
        <strain evidence="2 3">Q31a</strain>
    </source>
</reference>
<name>A0A518G4Z3_9BACT</name>
<gene>
    <name evidence="2" type="ORF">Q31a_19690</name>
</gene>
<dbReference type="KEGG" id="ahel:Q31a_19690"/>
<keyword evidence="1" id="KW-1133">Transmembrane helix</keyword>
<evidence type="ECO:0008006" key="4">
    <source>
        <dbReference type="Google" id="ProtNLM"/>
    </source>
</evidence>
<dbReference type="EMBL" id="CP036298">
    <property type="protein sequence ID" value="QDV23664.1"/>
    <property type="molecule type" value="Genomic_DNA"/>
</dbReference>
<accession>A0A518G4Z3</accession>
<evidence type="ECO:0000256" key="1">
    <source>
        <dbReference type="SAM" id="Phobius"/>
    </source>
</evidence>
<feature type="transmembrane region" description="Helical" evidence="1">
    <location>
        <begin position="78"/>
        <end position="98"/>
    </location>
</feature>
<evidence type="ECO:0000313" key="2">
    <source>
        <dbReference type="EMBL" id="QDV23664.1"/>
    </source>
</evidence>
<feature type="transmembrane region" description="Helical" evidence="1">
    <location>
        <begin position="146"/>
        <end position="166"/>
    </location>
</feature>
<sequence>MTASSGHQDASCSRIAALPVTSGLLDSVVAIPNLLSLDAPLVAISWQWLLWTAFHNSFTSLQPSQQTLANSHFAPLDAPTTIALFASVWLIYMADRLLDCRRLNFDLAVSPRHRFAHRWSAVLWPLWSLIFIAVGCNLLLHLRLPTILAGGVLALVVLTYNWTIHGSRTVRRRVPKEIIVGCVFACGTSLPTSINQLSPRLVVSTCLLAALFSLNCMCVAMAQRPSDATQGCTSTVLMFPGLAHCLPLFATSLALLATSLFLLAIVPQQLAVCIGLSAMALAILAIQIRRDTGWMNAMRSSQLADFALLTPLIVLFASP</sequence>
<organism evidence="2 3">
    <name type="scientific">Aureliella helgolandensis</name>
    <dbReference type="NCBI Taxonomy" id="2527968"/>
    <lineage>
        <taxon>Bacteria</taxon>
        <taxon>Pseudomonadati</taxon>
        <taxon>Planctomycetota</taxon>
        <taxon>Planctomycetia</taxon>
        <taxon>Pirellulales</taxon>
        <taxon>Pirellulaceae</taxon>
        <taxon>Aureliella</taxon>
    </lineage>
</organism>